<geneLocation type="mitochondrion" evidence="17"/>
<comment type="similarity">
    <text evidence="2">Belongs to the complex I subunit 6 family.</text>
</comment>
<dbReference type="EMBL" id="KX943498">
    <property type="protein sequence ID" value="APX40821.1"/>
    <property type="molecule type" value="Genomic_DNA"/>
</dbReference>
<keyword evidence="5" id="KW-0813">Transport</keyword>
<keyword evidence="7 16" id="KW-0812">Transmembrane</keyword>
<comment type="subcellular location">
    <subcellularLocation>
        <location evidence="1">Mitochondrion membrane</location>
        <topology evidence="1">Multi-pass membrane protein</topology>
    </subcellularLocation>
</comment>
<evidence type="ECO:0000256" key="14">
    <source>
        <dbReference type="ARBA" id="ARBA00031019"/>
    </source>
</evidence>
<proteinExistence type="inferred from homology"/>
<evidence type="ECO:0000256" key="6">
    <source>
        <dbReference type="ARBA" id="ARBA00022660"/>
    </source>
</evidence>
<dbReference type="GO" id="GO:0008137">
    <property type="term" value="F:NADH dehydrogenase (ubiquinone) activity"/>
    <property type="evidence" value="ECO:0007669"/>
    <property type="project" value="UniProtKB-EC"/>
</dbReference>
<evidence type="ECO:0000256" key="4">
    <source>
        <dbReference type="ARBA" id="ARBA00021095"/>
    </source>
</evidence>
<evidence type="ECO:0000256" key="9">
    <source>
        <dbReference type="ARBA" id="ARBA00022982"/>
    </source>
</evidence>
<evidence type="ECO:0000256" key="10">
    <source>
        <dbReference type="ARBA" id="ARBA00022989"/>
    </source>
</evidence>
<dbReference type="PANTHER" id="PTHR11435:SF1">
    <property type="entry name" value="NADH-UBIQUINONE OXIDOREDUCTASE CHAIN 6"/>
    <property type="match status" value="1"/>
</dbReference>
<evidence type="ECO:0000256" key="15">
    <source>
        <dbReference type="ARBA" id="ARBA00049551"/>
    </source>
</evidence>
<name>A0A3G1GST1_9CUCU</name>
<feature type="transmembrane region" description="Helical" evidence="16">
    <location>
        <begin position="12"/>
        <end position="36"/>
    </location>
</feature>
<evidence type="ECO:0000256" key="8">
    <source>
        <dbReference type="ARBA" id="ARBA00022967"/>
    </source>
</evidence>
<evidence type="ECO:0000313" key="17">
    <source>
        <dbReference type="EMBL" id="APX40821.1"/>
    </source>
</evidence>
<accession>A0A3G1GST1</accession>
<evidence type="ECO:0000256" key="7">
    <source>
        <dbReference type="ARBA" id="ARBA00022692"/>
    </source>
</evidence>
<gene>
    <name evidence="17" type="primary">nad6</name>
</gene>
<protein>
    <recommendedName>
        <fullName evidence="4">NADH-ubiquinone oxidoreductase chain 6</fullName>
        <ecNumber evidence="3">7.1.1.2</ecNumber>
    </recommendedName>
    <alternativeName>
        <fullName evidence="14">NADH dehydrogenase subunit 6</fullName>
    </alternativeName>
</protein>
<evidence type="ECO:0000256" key="16">
    <source>
        <dbReference type="SAM" id="Phobius"/>
    </source>
</evidence>
<keyword evidence="6" id="KW-0679">Respiratory chain</keyword>
<reference evidence="17" key="1">
    <citation type="journal article" date="2015" name="Methods Ecol Evol 6">
        <title>Validating the power of mitochondrial metagenomics for community ecology and phylogenetics of complex assemblages.</title>
        <authorList>
            <person name="Gomez-Rodriguez C."/>
            <person name="Crampton-Platt A."/>
            <person name="Timmermans M.J.T.N."/>
            <person name="Baselga A."/>
            <person name="Vogler A.P."/>
        </authorList>
    </citation>
    <scope>NUCLEOTIDE SEQUENCE</scope>
</reference>
<feature type="transmembrane region" description="Helical" evidence="16">
    <location>
        <begin position="76"/>
        <end position="96"/>
    </location>
</feature>
<dbReference type="AlphaFoldDB" id="A0A3G1GST1"/>
<keyword evidence="11" id="KW-0520">NAD</keyword>
<feature type="transmembrane region" description="Helical" evidence="16">
    <location>
        <begin position="134"/>
        <end position="155"/>
    </location>
</feature>
<evidence type="ECO:0000256" key="13">
    <source>
        <dbReference type="ARBA" id="ARBA00023136"/>
    </source>
</evidence>
<keyword evidence="12 17" id="KW-0496">Mitochondrion</keyword>
<dbReference type="GO" id="GO:0031966">
    <property type="term" value="C:mitochondrial membrane"/>
    <property type="evidence" value="ECO:0007669"/>
    <property type="project" value="UniProtKB-SubCell"/>
</dbReference>
<sequence length="165" mass="18895">MLTIMIIFTSLMFCLMSHPLALGLTLLVQTIFIALMSGTMSINFWFSYIIFLIMIGGMLVLFVYMTSIAANEKFSFSLSMTVMLIMVVMISLWATLIDPMTLNLPTQLMENMPSMMNKNYSLILNKYMNLPHSMIYILMVIYLLITLIAIVKITIKSKSTLRQNF</sequence>
<feature type="transmembrane region" description="Helical" evidence="16">
    <location>
        <begin position="42"/>
        <end position="64"/>
    </location>
</feature>
<evidence type="ECO:0000256" key="11">
    <source>
        <dbReference type="ARBA" id="ARBA00023027"/>
    </source>
</evidence>
<keyword evidence="10 16" id="KW-1133">Transmembrane helix</keyword>
<comment type="catalytic activity">
    <reaction evidence="15">
        <text>a ubiquinone + NADH + 5 H(+)(in) = a ubiquinol + NAD(+) + 4 H(+)(out)</text>
        <dbReference type="Rhea" id="RHEA:29091"/>
        <dbReference type="Rhea" id="RHEA-COMP:9565"/>
        <dbReference type="Rhea" id="RHEA-COMP:9566"/>
        <dbReference type="ChEBI" id="CHEBI:15378"/>
        <dbReference type="ChEBI" id="CHEBI:16389"/>
        <dbReference type="ChEBI" id="CHEBI:17976"/>
        <dbReference type="ChEBI" id="CHEBI:57540"/>
        <dbReference type="ChEBI" id="CHEBI:57945"/>
        <dbReference type="EC" id="7.1.1.2"/>
    </reaction>
</comment>
<dbReference type="PANTHER" id="PTHR11435">
    <property type="entry name" value="NADH UBIQUINONE OXIDOREDUCTASE SUBUNIT ND6"/>
    <property type="match status" value="1"/>
</dbReference>
<evidence type="ECO:0000256" key="12">
    <source>
        <dbReference type="ARBA" id="ARBA00023128"/>
    </source>
</evidence>
<dbReference type="EC" id="7.1.1.2" evidence="3"/>
<keyword evidence="9" id="KW-0249">Electron transport</keyword>
<keyword evidence="8" id="KW-1278">Translocase</keyword>
<dbReference type="InterPro" id="IPR050269">
    <property type="entry name" value="ComplexI_Subunit6"/>
</dbReference>
<keyword evidence="13 16" id="KW-0472">Membrane</keyword>
<evidence type="ECO:0000256" key="3">
    <source>
        <dbReference type="ARBA" id="ARBA00012944"/>
    </source>
</evidence>
<evidence type="ECO:0000256" key="2">
    <source>
        <dbReference type="ARBA" id="ARBA00005698"/>
    </source>
</evidence>
<evidence type="ECO:0000256" key="1">
    <source>
        <dbReference type="ARBA" id="ARBA00004225"/>
    </source>
</evidence>
<organism evidence="17">
    <name type="scientific">Smaragdina concolor</name>
    <dbReference type="NCBI Taxonomy" id="294642"/>
    <lineage>
        <taxon>Eukaryota</taxon>
        <taxon>Metazoa</taxon>
        <taxon>Ecdysozoa</taxon>
        <taxon>Arthropoda</taxon>
        <taxon>Hexapoda</taxon>
        <taxon>Insecta</taxon>
        <taxon>Pterygota</taxon>
        <taxon>Neoptera</taxon>
        <taxon>Endopterygota</taxon>
        <taxon>Coleoptera</taxon>
        <taxon>Polyphaga</taxon>
        <taxon>Cucujiformia</taxon>
        <taxon>Chrysomeloidea</taxon>
        <taxon>Chrysomelidae</taxon>
        <taxon>Clytrinae</taxon>
        <taxon>Smaragdina</taxon>
    </lineage>
</organism>
<evidence type="ECO:0000256" key="5">
    <source>
        <dbReference type="ARBA" id="ARBA00022448"/>
    </source>
</evidence>